<accession>A0AAE1TRH2</accession>
<comment type="caution">
    <text evidence="2">The sequence shown here is derived from an EMBL/GenBank/DDBJ whole genome shotgun (WGS) entry which is preliminary data.</text>
</comment>
<sequence length="177" mass="20069">MENGRVSGMEKAKVSSASTNNNYNNNNNNNNNNNTITTKYHHHEVSSGNNNNNNNNNNNTKQRSHWNTMAHNKPRAVYELRRDNYQKTIINRSGRSQLLQPPPQHPIVAVLVNDPRVVKLLFAEPSHLFTPDKETRQTPTFPKAPTYWKVYERKMQAPPSILNVAATALVVACVSEP</sequence>
<reference evidence="2" key="1">
    <citation type="submission" date="2023-11" db="EMBL/GenBank/DDBJ databases">
        <title>Genome assemblies of two species of porcelain crab, Petrolisthes cinctipes and Petrolisthes manimaculis (Anomura: Porcellanidae).</title>
        <authorList>
            <person name="Angst P."/>
        </authorList>
    </citation>
    <scope>NUCLEOTIDE SEQUENCE</scope>
    <source>
        <strain evidence="2">PB745_02</strain>
        <tissue evidence="2">Gill</tissue>
    </source>
</reference>
<gene>
    <name evidence="2" type="ORF">Pmani_034550</name>
</gene>
<dbReference type="EMBL" id="JAWZYT010004755">
    <property type="protein sequence ID" value="KAK4292700.1"/>
    <property type="molecule type" value="Genomic_DNA"/>
</dbReference>
<proteinExistence type="predicted"/>
<name>A0AAE1TRH2_9EUCA</name>
<feature type="compositionally biased region" description="Low complexity" evidence="1">
    <location>
        <begin position="49"/>
        <end position="59"/>
    </location>
</feature>
<evidence type="ECO:0000313" key="3">
    <source>
        <dbReference type="Proteomes" id="UP001292094"/>
    </source>
</evidence>
<dbReference type="AlphaFoldDB" id="A0AAE1TRH2"/>
<evidence type="ECO:0000313" key="2">
    <source>
        <dbReference type="EMBL" id="KAK4292700.1"/>
    </source>
</evidence>
<keyword evidence="3" id="KW-1185">Reference proteome</keyword>
<feature type="region of interest" description="Disordered" evidence="1">
    <location>
        <begin position="1"/>
        <end position="65"/>
    </location>
</feature>
<protein>
    <submittedName>
        <fullName evidence="2">Uncharacterized protein</fullName>
    </submittedName>
</protein>
<organism evidence="2 3">
    <name type="scientific">Petrolisthes manimaculis</name>
    <dbReference type="NCBI Taxonomy" id="1843537"/>
    <lineage>
        <taxon>Eukaryota</taxon>
        <taxon>Metazoa</taxon>
        <taxon>Ecdysozoa</taxon>
        <taxon>Arthropoda</taxon>
        <taxon>Crustacea</taxon>
        <taxon>Multicrustacea</taxon>
        <taxon>Malacostraca</taxon>
        <taxon>Eumalacostraca</taxon>
        <taxon>Eucarida</taxon>
        <taxon>Decapoda</taxon>
        <taxon>Pleocyemata</taxon>
        <taxon>Anomura</taxon>
        <taxon>Galatheoidea</taxon>
        <taxon>Porcellanidae</taxon>
        <taxon>Petrolisthes</taxon>
    </lineage>
</organism>
<dbReference type="Proteomes" id="UP001292094">
    <property type="component" value="Unassembled WGS sequence"/>
</dbReference>
<feature type="compositionally biased region" description="Low complexity" evidence="1">
    <location>
        <begin position="20"/>
        <end position="34"/>
    </location>
</feature>
<evidence type="ECO:0000256" key="1">
    <source>
        <dbReference type="SAM" id="MobiDB-lite"/>
    </source>
</evidence>